<dbReference type="InterPro" id="IPR020988">
    <property type="entry name" value="Pept_U32_collagenase"/>
</dbReference>
<dbReference type="InterPro" id="IPR001539">
    <property type="entry name" value="Peptidase_U32"/>
</dbReference>
<dbReference type="Proteomes" id="UP000823611">
    <property type="component" value="Unassembled WGS sequence"/>
</dbReference>
<evidence type="ECO:0000259" key="1">
    <source>
        <dbReference type="Pfam" id="PF12392"/>
    </source>
</evidence>
<protein>
    <submittedName>
        <fullName evidence="2">U32 family peptidase</fullName>
    </submittedName>
</protein>
<comment type="caution">
    <text evidence="2">The sequence shown here is derived from an EMBL/GenBank/DDBJ whole genome shotgun (WGS) entry which is preliminary data.</text>
</comment>
<evidence type="ECO:0000313" key="2">
    <source>
        <dbReference type="EMBL" id="MBO8434618.1"/>
    </source>
</evidence>
<feature type="domain" description="Peptidase U32 collagenase" evidence="1">
    <location>
        <begin position="383"/>
        <end position="499"/>
    </location>
</feature>
<organism evidence="2 3">
    <name type="scientific">Candidatus Fimicola merdigallinarum</name>
    <dbReference type="NCBI Taxonomy" id="2840819"/>
    <lineage>
        <taxon>Bacteria</taxon>
        <taxon>Bacillati</taxon>
        <taxon>Bacillota</taxon>
        <taxon>Clostridia</taxon>
        <taxon>Lachnospirales</taxon>
        <taxon>Lachnospiraceae</taxon>
        <taxon>Lachnospiraceae incertae sedis</taxon>
        <taxon>Candidatus Fimicola</taxon>
    </lineage>
</organism>
<accession>A0A9D9H4L2</accession>
<dbReference type="Pfam" id="PF01136">
    <property type="entry name" value="Peptidase_U32"/>
    <property type="match status" value="2"/>
</dbReference>
<reference evidence="2" key="1">
    <citation type="submission" date="2020-10" db="EMBL/GenBank/DDBJ databases">
        <authorList>
            <person name="Gilroy R."/>
        </authorList>
    </citation>
    <scope>NUCLEOTIDE SEQUENCE</scope>
    <source>
        <strain evidence="2">F6-4510</strain>
    </source>
</reference>
<dbReference type="AlphaFoldDB" id="A0A9D9H4L2"/>
<sequence length="807" mass="91748">MFKGVVPELLSPVGSMESLYAAVNNGCDAVYLGGKSFSARYYANNFGIEEISEVCDYCHLRGVRVYITVNTIYKDTEINEFLKFIDDLYRIGVDALIVQDLGASELIRNRYPDFPLHASTQLTTNSLEDVQYLYENGFSKVVLSRELSLEEIKNITANTDIEIETFVHGALCVSYSGQCIMSSMLGGRSGNRGRCAQTCRLPYTLYNEYDKVKEGHLLCPKDMETITILPKLIEAGINSFKIEGRMKSPEYVAGVTKIYRKYIDMYMNDPENYAVDDADMKVLLQLFNRGGFNEGYYETHSGSSMMSIERPKTWGLKVGFIDSYNPKIGRATIRTREPFVPGDGIEIWTDSEPHVGSNINKKSKAGEVISISIEGDISKNNVVYKTHDKLLEDTLRATWEKDRRKKKIYGEFTAVKGEPSALKLWDDSGSAVYVEGAVAQKAENQPLTEEKLRKQLSKTGATPFEFEYLDIKADDDIYIGISDINDIRRRGTDALAENIVKKTKRKSKESESFKSNRNRIIRRKKITALVNDIMQFDIVSRNRNVEIVYFELTDSLEKNLDKCIARCKKTGVKLFVALPRIYRENTKHMYDEFIEKLKTSDIDGFLVRSLGEYNLVCDSGKKISIDFSMNVFNSEAVRYWNIKNVETICISPELNIKEINSISDEKCEMLGYGYLPLMTTSQCPIGSFDGGKEAGMYCSKRFNKDLYFLKDRKGMKFPLMPDCKQCVCQILNGKPLFTLKFYDEIAETSTGYIRLLFTKEGPAKTERILNAYCDIVLDRDISPETKILLTEMSEKGSTKGHFFRGVE</sequence>
<name>A0A9D9H4L2_9FIRM</name>
<dbReference type="PANTHER" id="PTHR30217">
    <property type="entry name" value="PEPTIDASE U32 FAMILY"/>
    <property type="match status" value="1"/>
</dbReference>
<dbReference type="PANTHER" id="PTHR30217:SF10">
    <property type="entry name" value="23S RRNA 5-HYDROXYCYTIDINE C2501 SYNTHASE"/>
    <property type="match status" value="1"/>
</dbReference>
<reference evidence="2" key="2">
    <citation type="journal article" date="2021" name="PeerJ">
        <title>Extensive microbial diversity within the chicken gut microbiome revealed by metagenomics and culture.</title>
        <authorList>
            <person name="Gilroy R."/>
            <person name="Ravi A."/>
            <person name="Getino M."/>
            <person name="Pursley I."/>
            <person name="Horton D.L."/>
            <person name="Alikhan N.F."/>
            <person name="Baker D."/>
            <person name="Gharbi K."/>
            <person name="Hall N."/>
            <person name="Watson M."/>
            <person name="Adriaenssens E.M."/>
            <person name="Foster-Nyarko E."/>
            <person name="Jarju S."/>
            <person name="Secka A."/>
            <person name="Antonio M."/>
            <person name="Oren A."/>
            <person name="Chaudhuri R.R."/>
            <person name="La Ragione R."/>
            <person name="Hildebrand F."/>
            <person name="Pallen M.J."/>
        </authorList>
    </citation>
    <scope>NUCLEOTIDE SEQUENCE</scope>
    <source>
        <strain evidence="2">F6-4510</strain>
    </source>
</reference>
<evidence type="ECO:0000313" key="3">
    <source>
        <dbReference type="Proteomes" id="UP000823611"/>
    </source>
</evidence>
<gene>
    <name evidence="2" type="ORF">IAC55_04765</name>
</gene>
<dbReference type="Pfam" id="PF12392">
    <property type="entry name" value="DUF3656"/>
    <property type="match status" value="1"/>
</dbReference>
<proteinExistence type="predicted"/>
<dbReference type="InterPro" id="IPR051454">
    <property type="entry name" value="RNA/ubiquinone_mod_enzymes"/>
</dbReference>
<dbReference type="EMBL" id="JADIMX010000089">
    <property type="protein sequence ID" value="MBO8434618.1"/>
    <property type="molecule type" value="Genomic_DNA"/>
</dbReference>
<dbReference type="PROSITE" id="PS01276">
    <property type="entry name" value="PEPTIDASE_U32"/>
    <property type="match status" value="1"/>
</dbReference>